<dbReference type="AlphaFoldDB" id="R0HDV3"/>
<evidence type="ECO:0000256" key="1">
    <source>
        <dbReference type="SAM" id="MobiDB-lite"/>
    </source>
</evidence>
<dbReference type="eggNOG" id="KOG1335">
    <property type="taxonomic scope" value="Eukaryota"/>
</dbReference>
<reference evidence="3" key="1">
    <citation type="journal article" date="2013" name="Nat. Genet.">
        <title>The Capsella rubella genome and the genomic consequences of rapid mating system evolution.</title>
        <authorList>
            <person name="Slotte T."/>
            <person name="Hazzouri K.M."/>
            <person name="Agren J.A."/>
            <person name="Koenig D."/>
            <person name="Maumus F."/>
            <person name="Guo Y.L."/>
            <person name="Steige K."/>
            <person name="Platts A.E."/>
            <person name="Escobar J.S."/>
            <person name="Newman L.K."/>
            <person name="Wang W."/>
            <person name="Mandakova T."/>
            <person name="Vello E."/>
            <person name="Smith L.M."/>
            <person name="Henz S.R."/>
            <person name="Steffen J."/>
            <person name="Takuno S."/>
            <person name="Brandvain Y."/>
            <person name="Coop G."/>
            <person name="Andolfatto P."/>
            <person name="Hu T.T."/>
            <person name="Blanchette M."/>
            <person name="Clark R.M."/>
            <person name="Quesneville H."/>
            <person name="Nordborg M."/>
            <person name="Gaut B.S."/>
            <person name="Lysak M.A."/>
            <person name="Jenkins J."/>
            <person name="Grimwood J."/>
            <person name="Chapman J."/>
            <person name="Prochnik S."/>
            <person name="Shu S."/>
            <person name="Rokhsar D."/>
            <person name="Schmutz J."/>
            <person name="Weigel D."/>
            <person name="Wright S.I."/>
        </authorList>
    </citation>
    <scope>NUCLEOTIDE SEQUENCE [LARGE SCALE GENOMIC DNA]</scope>
    <source>
        <strain evidence="3">cv. Monte Gargano</strain>
    </source>
</reference>
<organism evidence="2 3">
    <name type="scientific">Capsella rubella</name>
    <dbReference type="NCBI Taxonomy" id="81985"/>
    <lineage>
        <taxon>Eukaryota</taxon>
        <taxon>Viridiplantae</taxon>
        <taxon>Streptophyta</taxon>
        <taxon>Embryophyta</taxon>
        <taxon>Tracheophyta</taxon>
        <taxon>Spermatophyta</taxon>
        <taxon>Magnoliopsida</taxon>
        <taxon>eudicotyledons</taxon>
        <taxon>Gunneridae</taxon>
        <taxon>Pentapetalae</taxon>
        <taxon>rosids</taxon>
        <taxon>malvids</taxon>
        <taxon>Brassicales</taxon>
        <taxon>Brassicaceae</taxon>
        <taxon>Camelineae</taxon>
        <taxon>Capsella</taxon>
    </lineage>
</organism>
<name>R0HDV3_9BRAS</name>
<protein>
    <submittedName>
        <fullName evidence="2">Uncharacterized protein</fullName>
    </submittedName>
</protein>
<feature type="compositionally biased region" description="Acidic residues" evidence="1">
    <location>
        <begin position="14"/>
        <end position="31"/>
    </location>
</feature>
<dbReference type="EMBL" id="KB870809">
    <property type="protein sequence ID" value="EOA23215.1"/>
    <property type="molecule type" value="Genomic_DNA"/>
</dbReference>
<dbReference type="Proteomes" id="UP000029121">
    <property type="component" value="Unassembled WGS sequence"/>
</dbReference>
<evidence type="ECO:0000313" key="2">
    <source>
        <dbReference type="EMBL" id="EOA23215.1"/>
    </source>
</evidence>
<dbReference type="STRING" id="81985.R0HDV3"/>
<keyword evidence="3" id="KW-1185">Reference proteome</keyword>
<gene>
    <name evidence="2" type="ORF">CARUB_v10019529mg</name>
</gene>
<evidence type="ECO:0000313" key="3">
    <source>
        <dbReference type="Proteomes" id="UP000029121"/>
    </source>
</evidence>
<sequence>MDFLKNMRGPAIDFGDDASEPSSDSEAESDAMEAETARECSFFGHAANYIASPINLDLDLRVPLQAALEDLCLNFASFNRDDAPVLDEQREEGKLLTRNISNSPTVTLRFSLSLTRGFASSRSYENDVVIIGGGHGGHVAAIMAA</sequence>
<accession>R0HDV3</accession>
<feature type="region of interest" description="Disordered" evidence="1">
    <location>
        <begin position="1"/>
        <end position="31"/>
    </location>
</feature>
<proteinExistence type="predicted"/>